<feature type="region of interest" description="Disordered" evidence="1">
    <location>
        <begin position="20"/>
        <end position="59"/>
    </location>
</feature>
<evidence type="ECO:0008006" key="4">
    <source>
        <dbReference type="Google" id="ProtNLM"/>
    </source>
</evidence>
<organism evidence="2 3">
    <name type="scientific">Altericroceibacterium endophyticum</name>
    <dbReference type="NCBI Taxonomy" id="1808508"/>
    <lineage>
        <taxon>Bacteria</taxon>
        <taxon>Pseudomonadati</taxon>
        <taxon>Pseudomonadota</taxon>
        <taxon>Alphaproteobacteria</taxon>
        <taxon>Sphingomonadales</taxon>
        <taxon>Erythrobacteraceae</taxon>
        <taxon>Altericroceibacterium</taxon>
    </lineage>
</organism>
<dbReference type="Proteomes" id="UP000438476">
    <property type="component" value="Unassembled WGS sequence"/>
</dbReference>
<dbReference type="EMBL" id="WTYT01000004">
    <property type="protein sequence ID" value="MXO66228.1"/>
    <property type="molecule type" value="Genomic_DNA"/>
</dbReference>
<accession>A0A6I4T6C5</accession>
<name>A0A6I4T6C5_9SPHN</name>
<keyword evidence="3" id="KW-1185">Reference proteome</keyword>
<proteinExistence type="predicted"/>
<evidence type="ECO:0000256" key="1">
    <source>
        <dbReference type="SAM" id="MobiDB-lite"/>
    </source>
</evidence>
<evidence type="ECO:0000313" key="2">
    <source>
        <dbReference type="EMBL" id="MXO66228.1"/>
    </source>
</evidence>
<dbReference type="AlphaFoldDB" id="A0A6I4T6C5"/>
<gene>
    <name evidence="2" type="ORF">GRI91_10715</name>
</gene>
<protein>
    <recommendedName>
        <fullName evidence="4">Transposase</fullName>
    </recommendedName>
</protein>
<reference evidence="2 3" key="1">
    <citation type="submission" date="2019-12" db="EMBL/GenBank/DDBJ databases">
        <title>Genomic-based taxomic classification of the family Erythrobacteraceae.</title>
        <authorList>
            <person name="Xu L."/>
        </authorList>
    </citation>
    <scope>NUCLEOTIDE SEQUENCE [LARGE SCALE GENOMIC DNA]</scope>
    <source>
        <strain evidence="2 3">LMG 29518</strain>
    </source>
</reference>
<dbReference type="RefSeq" id="WP_237437820.1">
    <property type="nucleotide sequence ID" value="NZ_WTYT01000004.1"/>
</dbReference>
<comment type="caution">
    <text evidence="2">The sequence shown here is derived from an EMBL/GenBank/DDBJ whole genome shotgun (WGS) entry which is preliminary data.</text>
</comment>
<sequence length="59" mass="6487">MSRYDLTDFEWRVIEPLLPKKSRGGSEKGGSLDQPPTFSELRSADSNLGEGGFATLQTL</sequence>
<evidence type="ECO:0000313" key="3">
    <source>
        <dbReference type="Proteomes" id="UP000438476"/>
    </source>
</evidence>